<evidence type="ECO:0000313" key="2">
    <source>
        <dbReference type="Proteomes" id="UP001055439"/>
    </source>
</evidence>
<sequence length="146" mass="16207">MPAGAASHGRCTPCARRSPKISIPRACGRVGAHARPNTRFASTRQWAAIAATADAVGEPWESTDDLRRGFVCVNCGRQTPSLFVQSRLATSEHYKAVAHPYIECEFMDNMANPRAVVDFYSPLDCKREETYVADRPSFLLEARFRS</sequence>
<keyword evidence="2" id="KW-1185">Reference proteome</keyword>
<dbReference type="EMBL" id="CP097509">
    <property type="protein sequence ID" value="URE15711.1"/>
    <property type="molecule type" value="Genomic_DNA"/>
</dbReference>
<evidence type="ECO:0000313" key="1">
    <source>
        <dbReference type="EMBL" id="URE15711.1"/>
    </source>
</evidence>
<organism evidence="1 2">
    <name type="scientific">Musa troglodytarum</name>
    <name type="common">fe'i banana</name>
    <dbReference type="NCBI Taxonomy" id="320322"/>
    <lineage>
        <taxon>Eukaryota</taxon>
        <taxon>Viridiplantae</taxon>
        <taxon>Streptophyta</taxon>
        <taxon>Embryophyta</taxon>
        <taxon>Tracheophyta</taxon>
        <taxon>Spermatophyta</taxon>
        <taxon>Magnoliopsida</taxon>
        <taxon>Liliopsida</taxon>
        <taxon>Zingiberales</taxon>
        <taxon>Musaceae</taxon>
        <taxon>Musa</taxon>
    </lineage>
</organism>
<dbReference type="Proteomes" id="UP001055439">
    <property type="component" value="Chromosome 7"/>
</dbReference>
<proteinExistence type="predicted"/>
<accession>A0A9E7KFP6</accession>
<name>A0A9E7KFP6_9LILI</name>
<reference evidence="1" key="1">
    <citation type="submission" date="2022-05" db="EMBL/GenBank/DDBJ databases">
        <title>The Musa troglodytarum L. genome provides insights into the mechanism of non-climacteric behaviour and enrichment of carotenoids.</title>
        <authorList>
            <person name="Wang J."/>
        </authorList>
    </citation>
    <scope>NUCLEOTIDE SEQUENCE</scope>
    <source>
        <tissue evidence="1">Leaf</tissue>
    </source>
</reference>
<dbReference type="AlphaFoldDB" id="A0A9E7KFP6"/>
<gene>
    <name evidence="1" type="ORF">MUK42_11987</name>
</gene>
<dbReference type="OrthoDB" id="2192830at2759"/>
<protein>
    <submittedName>
        <fullName evidence="1">Uncharacterized protein</fullName>
    </submittedName>
</protein>